<name>A0A265NGD6_9BACI</name>
<organism evidence="3 4">
    <name type="scientific">Virgibacillus indicus</name>
    <dbReference type="NCBI Taxonomy" id="2024554"/>
    <lineage>
        <taxon>Bacteria</taxon>
        <taxon>Bacillati</taxon>
        <taxon>Bacillota</taxon>
        <taxon>Bacilli</taxon>
        <taxon>Bacillales</taxon>
        <taxon>Bacillaceae</taxon>
        <taxon>Virgibacillus</taxon>
    </lineage>
</organism>
<dbReference type="SUPFAM" id="SSF54292">
    <property type="entry name" value="2Fe-2S ferredoxin-like"/>
    <property type="match status" value="1"/>
</dbReference>
<dbReference type="InterPro" id="IPR042204">
    <property type="entry name" value="2Fe-2S-bd_N"/>
</dbReference>
<protein>
    <submittedName>
        <fullName evidence="3">Sarcosine oxidase subunit alpha</fullName>
    </submittedName>
</protein>
<dbReference type="AlphaFoldDB" id="A0A265NGD6"/>
<dbReference type="InterPro" id="IPR036010">
    <property type="entry name" value="2Fe-2S_ferredoxin-like_sf"/>
</dbReference>
<gene>
    <name evidence="3" type="ORF">CIL03_05230</name>
</gene>
<keyword evidence="4" id="KW-1185">Reference proteome</keyword>
<proteinExistence type="predicted"/>
<evidence type="ECO:0000256" key="1">
    <source>
        <dbReference type="ARBA" id="ARBA00023002"/>
    </source>
</evidence>
<accession>A0A265NGD6</accession>
<evidence type="ECO:0000259" key="2">
    <source>
        <dbReference type="PROSITE" id="PS51085"/>
    </source>
</evidence>
<dbReference type="PROSITE" id="PS51085">
    <property type="entry name" value="2FE2S_FER_2"/>
    <property type="match status" value="1"/>
</dbReference>
<reference evidence="3 4" key="1">
    <citation type="submission" date="2017-08" db="EMBL/GenBank/DDBJ databases">
        <title>Virgibacillus indicus sp. nov. and Virgibacillus profoundi sp. nov, two moderately halophilic bacteria isolated from marine sediment by using the Microfluidic Streak Plate.</title>
        <authorList>
            <person name="Xu B."/>
            <person name="Hu B."/>
            <person name="Wang J."/>
            <person name="Zhu Y."/>
            <person name="Huang L."/>
            <person name="Du W."/>
            <person name="Huang Y."/>
        </authorList>
    </citation>
    <scope>NUCLEOTIDE SEQUENCE [LARGE SCALE GENOMIC DNA]</scope>
    <source>
        <strain evidence="3 4">IO3-P2-C2</strain>
    </source>
</reference>
<evidence type="ECO:0000313" key="4">
    <source>
        <dbReference type="Proteomes" id="UP000216498"/>
    </source>
</evidence>
<comment type="caution">
    <text evidence="3">The sequence shown here is derived from an EMBL/GenBank/DDBJ whole genome shotgun (WGS) entry which is preliminary data.</text>
</comment>
<dbReference type="Pfam" id="PF13510">
    <property type="entry name" value="Fer2_4"/>
    <property type="match status" value="1"/>
</dbReference>
<sequence>MKMRIKKHPILGKLEEKEINITFNGREFAALEGESIAAALLANHIRILSYTEKRQEPRGIYCGIGHCYECRVTVDGERSVRACITTVKDGMRIESQGESPK</sequence>
<evidence type="ECO:0000313" key="3">
    <source>
        <dbReference type="EMBL" id="OZU90549.1"/>
    </source>
</evidence>
<dbReference type="GO" id="GO:0016491">
    <property type="term" value="F:oxidoreductase activity"/>
    <property type="evidence" value="ECO:0007669"/>
    <property type="project" value="UniProtKB-KW"/>
</dbReference>
<dbReference type="Gene3D" id="3.10.20.440">
    <property type="entry name" value="2Fe-2S iron-sulphur cluster binding domain, sarcosine oxidase, alpha subunit, N-terminal domain"/>
    <property type="match status" value="1"/>
</dbReference>
<dbReference type="EMBL" id="NPMS01000001">
    <property type="protein sequence ID" value="OZU90549.1"/>
    <property type="molecule type" value="Genomic_DNA"/>
</dbReference>
<dbReference type="CDD" id="cd00207">
    <property type="entry name" value="fer2"/>
    <property type="match status" value="1"/>
</dbReference>
<dbReference type="GO" id="GO:0051536">
    <property type="term" value="F:iron-sulfur cluster binding"/>
    <property type="evidence" value="ECO:0007669"/>
    <property type="project" value="InterPro"/>
</dbReference>
<keyword evidence="1" id="KW-0560">Oxidoreductase</keyword>
<feature type="domain" description="2Fe-2S ferredoxin-type" evidence="2">
    <location>
        <begin position="17"/>
        <end position="99"/>
    </location>
</feature>
<dbReference type="Proteomes" id="UP000216498">
    <property type="component" value="Unassembled WGS sequence"/>
</dbReference>
<dbReference type="InterPro" id="IPR001041">
    <property type="entry name" value="2Fe-2S_ferredoxin-type"/>
</dbReference>